<evidence type="ECO:0000313" key="2">
    <source>
        <dbReference type="EMBL" id="USY18030.1"/>
    </source>
</evidence>
<dbReference type="Proteomes" id="UP001055940">
    <property type="component" value="Chromosome"/>
</dbReference>
<protein>
    <recommendedName>
        <fullName evidence="4">Transcriptional regulator</fullName>
    </recommendedName>
</protein>
<evidence type="ECO:0000256" key="1">
    <source>
        <dbReference type="SAM" id="MobiDB-lite"/>
    </source>
</evidence>
<evidence type="ECO:0000313" key="3">
    <source>
        <dbReference type="Proteomes" id="UP001055940"/>
    </source>
</evidence>
<dbReference type="EMBL" id="CP099837">
    <property type="protein sequence ID" value="USY18030.1"/>
    <property type="molecule type" value="Genomic_DNA"/>
</dbReference>
<organism evidence="2 3">
    <name type="scientific">Nocardiopsis exhalans</name>
    <dbReference type="NCBI Taxonomy" id="163604"/>
    <lineage>
        <taxon>Bacteria</taxon>
        <taxon>Bacillati</taxon>
        <taxon>Actinomycetota</taxon>
        <taxon>Actinomycetes</taxon>
        <taxon>Streptosporangiales</taxon>
        <taxon>Nocardiopsidaceae</taxon>
        <taxon>Nocardiopsis</taxon>
    </lineage>
</organism>
<proteinExistence type="predicted"/>
<dbReference type="CDD" id="cd00093">
    <property type="entry name" value="HTH_XRE"/>
    <property type="match status" value="1"/>
</dbReference>
<evidence type="ECO:0008006" key="4">
    <source>
        <dbReference type="Google" id="ProtNLM"/>
    </source>
</evidence>
<sequence length="328" mass="35119">MLRAVQDQDAAAVIRLACHQLAGLSQEGVARMTGLASSTISRILAGAPLTRADRAQQALTGMGAPPPRPRTETAPSPGLGPVQRLLEQPERVDGAAVTVLGTMLAAQRRLDDHVGAEIVLPSARSHAQIMDVAADRARGPHAEALRVVAAEWIQFEGWLLASTGRLHQAVQVLERAAVLAQELNEGTLLAQAHNFVAYTDRRRGDMPAFLSGFLRAYHTPGAHPAQRVGDAIQAAHGQALLGQREDARRLLDEAATLAEHAATLPPPPTAYWLNEQFHRLNLGLAHHGLGEADVAVDLISSGLAGLPADQRAADWTVEYREALERARQ</sequence>
<accession>A0ABY5D213</accession>
<feature type="region of interest" description="Disordered" evidence="1">
    <location>
        <begin position="59"/>
        <end position="82"/>
    </location>
</feature>
<dbReference type="InterPro" id="IPR001387">
    <property type="entry name" value="Cro/C1-type_HTH"/>
</dbReference>
<gene>
    <name evidence="2" type="ORF">NE857_22200</name>
</gene>
<name>A0ABY5D213_9ACTN</name>
<reference evidence="2" key="1">
    <citation type="submission" date="2022-06" db="EMBL/GenBank/DDBJ databases">
        <authorList>
            <person name="Ping M."/>
        </authorList>
    </citation>
    <scope>NUCLEOTIDE SEQUENCE</scope>
    <source>
        <strain evidence="2">JCM11759T</strain>
    </source>
</reference>
<dbReference type="RefSeq" id="WP_254417506.1">
    <property type="nucleotide sequence ID" value="NZ_BAAAJB010000077.1"/>
</dbReference>
<keyword evidence="3" id="KW-1185">Reference proteome</keyword>